<keyword evidence="1" id="KW-0472">Membrane</keyword>
<name>V4HQ22_PSEL2</name>
<keyword evidence="1" id="KW-0812">Transmembrane</keyword>
<keyword evidence="1" id="KW-1133">Transmembrane helix</keyword>
<organism evidence="2 3">
    <name type="scientific">Pseudoalteromonas luteoviolacea (strain 2ta16)</name>
    <dbReference type="NCBI Taxonomy" id="1353533"/>
    <lineage>
        <taxon>Bacteria</taxon>
        <taxon>Pseudomonadati</taxon>
        <taxon>Pseudomonadota</taxon>
        <taxon>Gammaproteobacteria</taxon>
        <taxon>Alteromonadales</taxon>
        <taxon>Pseudoalteromonadaceae</taxon>
        <taxon>Pseudoalteromonas</taxon>
    </lineage>
</organism>
<dbReference type="Proteomes" id="UP000017820">
    <property type="component" value="Unassembled WGS sequence"/>
</dbReference>
<feature type="transmembrane region" description="Helical" evidence="1">
    <location>
        <begin position="28"/>
        <end position="51"/>
    </location>
</feature>
<sequence length="102" mass="11535">MATTHTTNRFSMFTQFIYRLGSDPKRSLRFFFTGIGIFVLAMGLFALSYYHDPNWRYAGLAVLFPALGIAGYGYLGIFANRFSQVISARRSARQAFDNGKSK</sequence>
<gene>
    <name evidence="2" type="ORF">PL2TA16_05216</name>
</gene>
<evidence type="ECO:0000313" key="3">
    <source>
        <dbReference type="Proteomes" id="UP000017820"/>
    </source>
</evidence>
<proteinExistence type="predicted"/>
<evidence type="ECO:0000256" key="1">
    <source>
        <dbReference type="SAM" id="Phobius"/>
    </source>
</evidence>
<dbReference type="AlphaFoldDB" id="V4HQ22"/>
<accession>V4HQ22</accession>
<dbReference type="EMBL" id="AUSV01000090">
    <property type="protein sequence ID" value="ESP91853.1"/>
    <property type="molecule type" value="Genomic_DNA"/>
</dbReference>
<feature type="transmembrane region" description="Helical" evidence="1">
    <location>
        <begin position="57"/>
        <end position="79"/>
    </location>
</feature>
<reference evidence="2 3" key="1">
    <citation type="submission" date="2013-07" db="EMBL/GenBank/DDBJ databases">
        <title>Draft genome sequence of Pseudoalteromonas luteoviolacea 2ta16.</title>
        <authorList>
            <person name="Allen E.E."/>
            <person name="Azam F."/>
            <person name="Podell S."/>
        </authorList>
    </citation>
    <scope>NUCLEOTIDE SEQUENCE [LARGE SCALE GENOMIC DNA]</scope>
    <source>
        <strain evidence="2 3">2ta16</strain>
    </source>
</reference>
<protein>
    <submittedName>
        <fullName evidence="2">Uncharacterized protein</fullName>
    </submittedName>
</protein>
<comment type="caution">
    <text evidence="2">The sequence shown here is derived from an EMBL/GenBank/DDBJ whole genome shotgun (WGS) entry which is preliminary data.</text>
</comment>
<evidence type="ECO:0000313" key="2">
    <source>
        <dbReference type="EMBL" id="ESP91853.1"/>
    </source>
</evidence>